<evidence type="ECO:0000313" key="4">
    <source>
        <dbReference type="Proteomes" id="UP001158045"/>
    </source>
</evidence>
<evidence type="ECO:0000256" key="2">
    <source>
        <dbReference type="HAMAP-Rule" id="MF_00048"/>
    </source>
</evidence>
<proteinExistence type="inferred from homology"/>
<dbReference type="InterPro" id="IPR011856">
    <property type="entry name" value="tRNA_endonuc-like_dom_sf"/>
</dbReference>
<reference evidence="3 4" key="1">
    <citation type="submission" date="2023-04" db="EMBL/GenBank/DDBJ databases">
        <title>Fusibacter bizertensis strain WBS, isolated from littoral bottom sediments of the Arctic seas - biochemical and genomic analysis.</title>
        <authorList>
            <person name="Brioukhanov A.L."/>
        </authorList>
    </citation>
    <scope>NUCLEOTIDE SEQUENCE [LARGE SCALE GENOMIC DNA]</scope>
    <source>
        <strain evidence="3 4">WBS</strain>
    </source>
</reference>
<gene>
    <name evidence="3" type="ORF">QE109_00720</name>
</gene>
<dbReference type="Proteomes" id="UP001158045">
    <property type="component" value="Unassembled WGS sequence"/>
</dbReference>
<dbReference type="Pfam" id="PF02021">
    <property type="entry name" value="UPF0102"/>
    <property type="match status" value="1"/>
</dbReference>
<dbReference type="RefSeq" id="WP_281092441.1">
    <property type="nucleotide sequence ID" value="NZ_JARYZI010000001.1"/>
</dbReference>
<dbReference type="Gene3D" id="3.40.1350.10">
    <property type="match status" value="1"/>
</dbReference>
<dbReference type="NCBIfam" id="TIGR00252">
    <property type="entry name" value="YraN family protein"/>
    <property type="match status" value="1"/>
</dbReference>
<dbReference type="PANTHER" id="PTHR34039">
    <property type="entry name" value="UPF0102 PROTEIN YRAN"/>
    <property type="match status" value="1"/>
</dbReference>
<dbReference type="EMBL" id="JARYZI010000001">
    <property type="protein sequence ID" value="MDH8676643.1"/>
    <property type="molecule type" value="Genomic_DNA"/>
</dbReference>
<sequence length="118" mass="13896">MKNKRSIGKIYEELALKHLEDKGFILVDKNYFCPFGEIDLILSKKSILYFVEVKYRSSLAYGSPRQAINAKKMERMKKTALHYVKTQSNTFLKFNVSFLGILKVEENIEYDWIENIFS</sequence>
<dbReference type="HAMAP" id="MF_00048">
    <property type="entry name" value="UPF0102"/>
    <property type="match status" value="1"/>
</dbReference>
<dbReference type="NCBIfam" id="NF009150">
    <property type="entry name" value="PRK12497.1-3"/>
    <property type="match status" value="1"/>
</dbReference>
<dbReference type="PANTHER" id="PTHR34039:SF1">
    <property type="entry name" value="UPF0102 PROTEIN YRAN"/>
    <property type="match status" value="1"/>
</dbReference>
<comment type="similarity">
    <text evidence="1 2">Belongs to the UPF0102 family.</text>
</comment>
<dbReference type="InterPro" id="IPR011335">
    <property type="entry name" value="Restrct_endonuc-II-like"/>
</dbReference>
<evidence type="ECO:0000313" key="3">
    <source>
        <dbReference type="EMBL" id="MDH8676643.1"/>
    </source>
</evidence>
<comment type="caution">
    <text evidence="3">The sequence shown here is derived from an EMBL/GenBank/DDBJ whole genome shotgun (WGS) entry which is preliminary data.</text>
</comment>
<organism evidence="3 4">
    <name type="scientific">Fusibacter bizertensis</name>
    <dbReference type="NCBI Taxonomy" id="1488331"/>
    <lineage>
        <taxon>Bacteria</taxon>
        <taxon>Bacillati</taxon>
        <taxon>Bacillota</taxon>
        <taxon>Clostridia</taxon>
        <taxon>Eubacteriales</taxon>
        <taxon>Eubacteriales Family XII. Incertae Sedis</taxon>
        <taxon>Fusibacter</taxon>
    </lineage>
</organism>
<protein>
    <recommendedName>
        <fullName evidence="2">UPF0102 protein QE109_00720</fullName>
    </recommendedName>
</protein>
<accession>A0ABT6N8B0</accession>
<keyword evidence="4" id="KW-1185">Reference proteome</keyword>
<name>A0ABT6N8B0_9FIRM</name>
<dbReference type="SUPFAM" id="SSF52980">
    <property type="entry name" value="Restriction endonuclease-like"/>
    <property type="match status" value="1"/>
</dbReference>
<evidence type="ECO:0000256" key="1">
    <source>
        <dbReference type="ARBA" id="ARBA00006738"/>
    </source>
</evidence>
<dbReference type="InterPro" id="IPR003509">
    <property type="entry name" value="UPF0102_YraN-like"/>
</dbReference>